<dbReference type="AlphaFoldDB" id="A0A0G4HZV7"/>
<sequence length="853" mass="93461">MANGCRGSKREGEASKGFADRDLCLVSGRHLIGAIGSLVVSMIGLNCLFVKLDTFKDVIIVPSAVYMCLLAASVIPIVLLKKKKKKTVEELQTAENSAFLFLSLALVIYHYGLTMGCLGDPVADLWLQGTALSFHKLLFVSLQVSTTHFVILNYLDSGLHALGFIHMMSWREEFVPLTLTHAFVDPLWPFLMRQLTTDSFYQSLGDTDKKRSFAEAALKRFISYIMHELRDPLSGTTILVDDFDGSLKKMRRACRQSRQRLQVAREKESMKEEPEQKQMRYRSESLELQPAVIPPDRHRTPSDCPSPPTLLVEEQIGRDIDDLEDRLTGLIDLTQLIIPQLGKMKDVCNDVLQLQKIESGDFQFESSKRDVREWLESCASQHARVFEPEGTPSEKRESPVSFTYEWEGSEVGGDSPAGVGDFRRLAQVVDNFLTNAKKFTPSGSVRVSAKVRSPTSKEEQEYRAALRGEEEEIAQWRQAVRVETGAPDTPKMTPRKACEHLGVLSVSVTDSGVGLLAEGFKLLFRPYSQIRAGELQNGGGTVLGLSLCKSFVRAHGGGRIWAESEGLGKGSTFTFEVFLPLVLRHEAIPIESSCARGSRRESILEFKVDAPCLMTPPAPATGAEGSSSASTGTAEKQRDTPQNRSSLGTSVTPSFSAVQESGAKRMGGRKAVDVLVVDDDRFCTLALSHVIRGLGLSYETAQNGKEAVTLMGVLPESHPMHGSDTHACAAADHTNALPIYPRLVVLDNNMPLMNGPETATAICSFFQSVEPEGEHRSPSSGTSKEEGEGGRSLRCPMLVGCTGETSEETTEAFLSAGVCEVVHKPLTKAKLLALLEKCKEKEMHDAKEASGRG</sequence>
<keyword evidence="3" id="KW-0808">Transferase</keyword>
<dbReference type="SUPFAM" id="SSF52172">
    <property type="entry name" value="CheY-like"/>
    <property type="match status" value="1"/>
</dbReference>
<feature type="region of interest" description="Disordered" evidence="6">
    <location>
        <begin position="771"/>
        <end position="793"/>
    </location>
</feature>
<dbReference type="GO" id="GO:0005886">
    <property type="term" value="C:plasma membrane"/>
    <property type="evidence" value="ECO:0007669"/>
    <property type="project" value="TreeGrafter"/>
</dbReference>
<dbReference type="InterPro" id="IPR003594">
    <property type="entry name" value="HATPase_dom"/>
</dbReference>
<dbReference type="Gene3D" id="3.30.565.10">
    <property type="entry name" value="Histidine kinase-like ATPase, C-terminal domain"/>
    <property type="match status" value="1"/>
</dbReference>
<reference evidence="10" key="1">
    <citation type="submission" date="2014-11" db="EMBL/GenBank/DDBJ databases">
        <authorList>
            <person name="Otto D Thomas"/>
            <person name="Naeem Raeece"/>
        </authorList>
    </citation>
    <scope>NUCLEOTIDE SEQUENCE</scope>
</reference>
<protein>
    <recommendedName>
        <fullName evidence="2">histidine kinase</fullName>
        <ecNumber evidence="2">2.7.13.3</ecNumber>
    </recommendedName>
</protein>
<evidence type="ECO:0000256" key="2">
    <source>
        <dbReference type="ARBA" id="ARBA00012438"/>
    </source>
</evidence>
<comment type="catalytic activity">
    <reaction evidence="1">
        <text>ATP + protein L-histidine = ADP + protein N-phospho-L-histidine.</text>
        <dbReference type="EC" id="2.7.13.3"/>
    </reaction>
</comment>
<dbReference type="SMART" id="SM00387">
    <property type="entry name" value="HATPase_c"/>
    <property type="match status" value="1"/>
</dbReference>
<dbReference type="Pfam" id="PF02518">
    <property type="entry name" value="HATPase_c"/>
    <property type="match status" value="1"/>
</dbReference>
<evidence type="ECO:0000256" key="3">
    <source>
        <dbReference type="ARBA" id="ARBA00022679"/>
    </source>
</evidence>
<feature type="region of interest" description="Disordered" evidence="6">
    <location>
        <begin position="615"/>
        <end position="663"/>
    </location>
</feature>
<dbReference type="Gene3D" id="3.40.50.2300">
    <property type="match status" value="1"/>
</dbReference>
<dbReference type="Gene3D" id="1.10.287.130">
    <property type="match status" value="1"/>
</dbReference>
<dbReference type="PANTHER" id="PTHR43047:SF72">
    <property type="entry name" value="OSMOSENSING HISTIDINE PROTEIN KINASE SLN1"/>
    <property type="match status" value="1"/>
</dbReference>
<feature type="compositionally biased region" description="Basic and acidic residues" evidence="6">
    <location>
        <begin position="772"/>
        <end position="791"/>
    </location>
</feature>
<feature type="domain" description="Response regulatory" evidence="9">
    <location>
        <begin position="673"/>
        <end position="839"/>
    </location>
</feature>
<name>A0A0G4HZV7_9ALVE</name>
<dbReference type="InterPro" id="IPR004358">
    <property type="entry name" value="Sig_transdc_His_kin-like_C"/>
</dbReference>
<feature type="transmembrane region" description="Helical" evidence="7">
    <location>
        <begin position="58"/>
        <end position="81"/>
    </location>
</feature>
<dbReference type="EC" id="2.7.13.3" evidence="2"/>
<feature type="compositionally biased region" description="Polar residues" evidence="6">
    <location>
        <begin position="642"/>
        <end position="659"/>
    </location>
</feature>
<evidence type="ECO:0000259" key="8">
    <source>
        <dbReference type="PROSITE" id="PS50109"/>
    </source>
</evidence>
<dbReference type="SUPFAM" id="SSF55874">
    <property type="entry name" value="ATPase domain of HSP90 chaperone/DNA topoisomerase II/histidine kinase"/>
    <property type="match status" value="1"/>
</dbReference>
<dbReference type="InterPro" id="IPR011006">
    <property type="entry name" value="CheY-like_superfamily"/>
</dbReference>
<evidence type="ECO:0000256" key="5">
    <source>
        <dbReference type="PROSITE-ProRule" id="PRU00169"/>
    </source>
</evidence>
<feature type="region of interest" description="Disordered" evidence="6">
    <location>
        <begin position="263"/>
        <end position="283"/>
    </location>
</feature>
<feature type="transmembrane region" description="Helical" evidence="7">
    <location>
        <begin position="93"/>
        <end position="112"/>
    </location>
</feature>
<gene>
    <name evidence="10" type="ORF">Cvel_9817</name>
</gene>
<proteinExistence type="predicted"/>
<dbReference type="PANTHER" id="PTHR43047">
    <property type="entry name" value="TWO-COMPONENT HISTIDINE PROTEIN KINASE"/>
    <property type="match status" value="1"/>
</dbReference>
<evidence type="ECO:0000313" key="10">
    <source>
        <dbReference type="EMBL" id="CEM50125.1"/>
    </source>
</evidence>
<evidence type="ECO:0000256" key="4">
    <source>
        <dbReference type="ARBA" id="ARBA00022777"/>
    </source>
</evidence>
<dbReference type="SMART" id="SM00448">
    <property type="entry name" value="REC"/>
    <property type="match status" value="1"/>
</dbReference>
<keyword evidence="7" id="KW-0812">Transmembrane</keyword>
<keyword evidence="7" id="KW-1133">Transmembrane helix</keyword>
<dbReference type="PRINTS" id="PR00344">
    <property type="entry name" value="BCTRLSENSOR"/>
</dbReference>
<evidence type="ECO:0000256" key="1">
    <source>
        <dbReference type="ARBA" id="ARBA00000085"/>
    </source>
</evidence>
<dbReference type="VEuPathDB" id="CryptoDB:Cvel_9817"/>
<feature type="compositionally biased region" description="Low complexity" evidence="6">
    <location>
        <begin position="620"/>
        <end position="634"/>
    </location>
</feature>
<evidence type="ECO:0000256" key="6">
    <source>
        <dbReference type="SAM" id="MobiDB-lite"/>
    </source>
</evidence>
<accession>A0A0G4HZV7</accession>
<keyword evidence="7" id="KW-0472">Membrane</keyword>
<dbReference type="InterPro" id="IPR036890">
    <property type="entry name" value="HATPase_C_sf"/>
</dbReference>
<evidence type="ECO:0000259" key="9">
    <source>
        <dbReference type="PROSITE" id="PS50110"/>
    </source>
</evidence>
<feature type="transmembrane region" description="Helical" evidence="7">
    <location>
        <begin position="31"/>
        <end position="52"/>
    </location>
</feature>
<keyword evidence="4" id="KW-0418">Kinase</keyword>
<dbReference type="PROSITE" id="PS50109">
    <property type="entry name" value="HIS_KIN"/>
    <property type="match status" value="1"/>
</dbReference>
<feature type="domain" description="Histidine kinase" evidence="8">
    <location>
        <begin position="333"/>
        <end position="583"/>
    </location>
</feature>
<dbReference type="InterPro" id="IPR005467">
    <property type="entry name" value="His_kinase_dom"/>
</dbReference>
<feature type="modified residue" description="4-aspartylphosphate" evidence="5">
    <location>
        <position position="747"/>
    </location>
</feature>
<dbReference type="PhylomeDB" id="A0A0G4HZV7"/>
<dbReference type="InterPro" id="IPR001789">
    <property type="entry name" value="Sig_transdc_resp-reg_receiver"/>
</dbReference>
<dbReference type="GO" id="GO:0000155">
    <property type="term" value="F:phosphorelay sensor kinase activity"/>
    <property type="evidence" value="ECO:0007669"/>
    <property type="project" value="TreeGrafter"/>
</dbReference>
<evidence type="ECO:0000256" key="7">
    <source>
        <dbReference type="SAM" id="Phobius"/>
    </source>
</evidence>
<organism evidence="10">
    <name type="scientific">Chromera velia CCMP2878</name>
    <dbReference type="NCBI Taxonomy" id="1169474"/>
    <lineage>
        <taxon>Eukaryota</taxon>
        <taxon>Sar</taxon>
        <taxon>Alveolata</taxon>
        <taxon>Colpodellida</taxon>
        <taxon>Chromeraceae</taxon>
        <taxon>Chromera</taxon>
    </lineage>
</organism>
<dbReference type="GO" id="GO:0009927">
    <property type="term" value="F:histidine phosphotransfer kinase activity"/>
    <property type="evidence" value="ECO:0007669"/>
    <property type="project" value="TreeGrafter"/>
</dbReference>
<dbReference type="PROSITE" id="PS50110">
    <property type="entry name" value="RESPONSE_REGULATORY"/>
    <property type="match status" value="1"/>
</dbReference>
<dbReference type="EMBL" id="CDMZ01004560">
    <property type="protein sequence ID" value="CEM50125.1"/>
    <property type="molecule type" value="Genomic_DNA"/>
</dbReference>
<keyword evidence="5" id="KW-0597">Phosphoprotein</keyword>